<keyword evidence="2" id="KW-0732">Signal</keyword>
<dbReference type="RefSeq" id="WP_306101434.1">
    <property type="nucleotide sequence ID" value="NZ_CP162601.1"/>
</dbReference>
<reference evidence="3" key="1">
    <citation type="submission" date="2024-07" db="EMBL/GenBank/DDBJ databases">
        <title>Genome Analysis of a Potential Novel Vibrio Species Secreting pH- and Thermo-stable Alginate Lyase and its Application in Producing Alginate Oligosaccharides.</title>
        <authorList>
            <person name="Huang H."/>
            <person name="Bao K."/>
        </authorList>
    </citation>
    <scope>NUCLEOTIDE SEQUENCE</scope>
    <source>
        <strain evidence="3">HB236076</strain>
    </source>
</reference>
<evidence type="ECO:0000256" key="1">
    <source>
        <dbReference type="SAM" id="MobiDB-lite"/>
    </source>
</evidence>
<evidence type="ECO:0000313" key="3">
    <source>
        <dbReference type="EMBL" id="XDK25906.1"/>
    </source>
</evidence>
<feature type="compositionally biased region" description="Polar residues" evidence="1">
    <location>
        <begin position="372"/>
        <end position="387"/>
    </location>
</feature>
<feature type="region of interest" description="Disordered" evidence="1">
    <location>
        <begin position="369"/>
        <end position="392"/>
    </location>
</feature>
<feature type="chain" id="PRO_5044317371" evidence="2">
    <location>
        <begin position="19"/>
        <end position="411"/>
    </location>
</feature>
<accession>A0AB39HIG4</accession>
<feature type="signal peptide" evidence="2">
    <location>
        <begin position="1"/>
        <end position="18"/>
    </location>
</feature>
<dbReference type="KEGG" id="vih:AB0763_04490"/>
<dbReference type="AlphaFoldDB" id="A0AB39HIG4"/>
<dbReference type="InterPro" id="IPR018642">
    <property type="entry name" value="DUF2066"/>
</dbReference>
<gene>
    <name evidence="3" type="ORF">AB0763_04490</name>
</gene>
<organism evidence="3">
    <name type="scientific">Vibrio sp. HB236076</name>
    <dbReference type="NCBI Taxonomy" id="3232307"/>
    <lineage>
        <taxon>Bacteria</taxon>
        <taxon>Pseudomonadati</taxon>
        <taxon>Pseudomonadota</taxon>
        <taxon>Gammaproteobacteria</taxon>
        <taxon>Vibrionales</taxon>
        <taxon>Vibrionaceae</taxon>
        <taxon>Vibrio</taxon>
    </lineage>
</organism>
<sequence>MRVLAFVLCALGAFPLYAMSNVNVYQTQVAVSDEQSSSAHQARKQGMEQVLIKASGDPKIASNSVIAKALNDSARYLSQFGYQSDDASQVMSMSFNGEQIRQLLTQAQVPIWPVKRENILLWWVDNTEYERTVLWETSESQPLQDFRQSADQMGLPVSIPVGDFDDVTGVSAADLWGGFVQSIAKASARYPVDAVLIVKAQGEQLRWQLYDAKPNAIANTEVSLNGQASGSGAAKDIVARLSRYYAQKNGLTLTTTSDLSVDIQVSGIKNASDFFHLERGLITLNAVASAQVTTLRGDSAAFRLDLLTSQTGFLSEATTKLSLTESRLSDLTSSQELLSAESYQNANRLETDASSVAEVEHSQDVTAPAIDNQAQTRAEPSQGNTQKMAPVVNAPQQATFDKPDYRFIWQE</sequence>
<protein>
    <submittedName>
        <fullName evidence="3">DUF2066 domain-containing protein</fullName>
    </submittedName>
</protein>
<dbReference type="EMBL" id="CP162601">
    <property type="protein sequence ID" value="XDK25906.1"/>
    <property type="molecule type" value="Genomic_DNA"/>
</dbReference>
<dbReference type="Pfam" id="PF09839">
    <property type="entry name" value="DUF2066"/>
    <property type="match status" value="1"/>
</dbReference>
<proteinExistence type="predicted"/>
<evidence type="ECO:0000256" key="2">
    <source>
        <dbReference type="SAM" id="SignalP"/>
    </source>
</evidence>
<name>A0AB39HIG4_9VIBR</name>